<reference evidence="2 3" key="3">
    <citation type="journal article" date="2010" name="BMC Genomics">
        <title>Transcriptome sequencing and comparative analysis of cucumber flowers with different sex types.</title>
        <authorList>
            <person name="Guo S."/>
            <person name="Zheng Y."/>
            <person name="Joung J.G."/>
            <person name="Liu S."/>
            <person name="Zhang Z."/>
            <person name="Crasta O.R."/>
            <person name="Sobral B.W."/>
            <person name="Xu Y."/>
            <person name="Huang S."/>
            <person name="Fei Z."/>
        </authorList>
    </citation>
    <scope>NUCLEOTIDE SEQUENCE [LARGE SCALE GENOMIC DNA]</scope>
    <source>
        <strain evidence="3">cv. 9930</strain>
    </source>
</reference>
<keyword evidence="1" id="KW-1133">Transmembrane helix</keyword>
<keyword evidence="1" id="KW-0812">Transmembrane</keyword>
<organism evidence="2 3">
    <name type="scientific">Cucumis sativus</name>
    <name type="common">Cucumber</name>
    <dbReference type="NCBI Taxonomy" id="3659"/>
    <lineage>
        <taxon>Eukaryota</taxon>
        <taxon>Viridiplantae</taxon>
        <taxon>Streptophyta</taxon>
        <taxon>Embryophyta</taxon>
        <taxon>Tracheophyta</taxon>
        <taxon>Spermatophyta</taxon>
        <taxon>Magnoliopsida</taxon>
        <taxon>eudicotyledons</taxon>
        <taxon>Gunneridae</taxon>
        <taxon>Pentapetalae</taxon>
        <taxon>rosids</taxon>
        <taxon>fabids</taxon>
        <taxon>Cucurbitales</taxon>
        <taxon>Cucurbitaceae</taxon>
        <taxon>Benincaseae</taxon>
        <taxon>Cucumis</taxon>
    </lineage>
</organism>
<accession>A0A0A0LTS9</accession>
<reference evidence="2 3" key="4">
    <citation type="journal article" date="2011" name="BMC Genomics">
        <title>RNA-Seq improves annotation of protein-coding genes in the cucumber genome.</title>
        <authorList>
            <person name="Li Z."/>
            <person name="Zhang Z."/>
            <person name="Yan P."/>
            <person name="Huang S."/>
            <person name="Fei Z."/>
            <person name="Lin K."/>
        </authorList>
    </citation>
    <scope>NUCLEOTIDE SEQUENCE [LARGE SCALE GENOMIC DNA]</scope>
    <source>
        <strain evidence="3">cv. 9930</strain>
    </source>
</reference>
<dbReference type="Proteomes" id="UP000029981">
    <property type="component" value="Chromosome 1"/>
</dbReference>
<sequence length="58" mass="6391">MDKIAVFKGILDNHVFVVVLGSTTIFQKIIIKVLGTFATTTALCMLQWALNLVIGNLR</sequence>
<evidence type="ECO:0000313" key="3">
    <source>
        <dbReference type="Proteomes" id="UP000029981"/>
    </source>
</evidence>
<keyword evidence="3" id="KW-1185">Reference proteome</keyword>
<dbReference type="Gramene" id="KGN65193">
    <property type="protein sequence ID" value="KGN65193"/>
    <property type="gene ID" value="Csa_1G263965"/>
</dbReference>
<feature type="transmembrane region" description="Helical" evidence="1">
    <location>
        <begin position="29"/>
        <end position="50"/>
    </location>
</feature>
<proteinExistence type="predicted"/>
<dbReference type="EMBL" id="CM002922">
    <property type="protein sequence ID" value="KGN65193.1"/>
    <property type="molecule type" value="Genomic_DNA"/>
</dbReference>
<evidence type="ECO:0000313" key="2">
    <source>
        <dbReference type="EMBL" id="KGN65193.1"/>
    </source>
</evidence>
<reference evidence="2 3" key="1">
    <citation type="journal article" date="2009" name="Nat. Genet.">
        <title>The genome of the cucumber, Cucumis sativus L.</title>
        <authorList>
            <person name="Huang S."/>
            <person name="Li R."/>
            <person name="Zhang Z."/>
            <person name="Li L."/>
            <person name="Gu X."/>
            <person name="Fan W."/>
            <person name="Lucas W.J."/>
            <person name="Wang X."/>
            <person name="Xie B."/>
            <person name="Ni P."/>
            <person name="Ren Y."/>
            <person name="Zhu H."/>
            <person name="Li J."/>
            <person name="Lin K."/>
            <person name="Jin W."/>
            <person name="Fei Z."/>
            <person name="Li G."/>
            <person name="Staub J."/>
            <person name="Kilian A."/>
            <person name="van der Vossen E.A."/>
            <person name="Wu Y."/>
            <person name="Guo J."/>
            <person name="He J."/>
            <person name="Jia Z."/>
            <person name="Ren Y."/>
            <person name="Tian G."/>
            <person name="Lu Y."/>
            <person name="Ruan J."/>
            <person name="Qian W."/>
            <person name="Wang M."/>
            <person name="Huang Q."/>
            <person name="Li B."/>
            <person name="Xuan Z."/>
            <person name="Cao J."/>
            <person name="Asan"/>
            <person name="Wu Z."/>
            <person name="Zhang J."/>
            <person name="Cai Q."/>
            <person name="Bai Y."/>
            <person name="Zhao B."/>
            <person name="Han Y."/>
            <person name="Li Y."/>
            <person name="Li X."/>
            <person name="Wang S."/>
            <person name="Shi Q."/>
            <person name="Liu S."/>
            <person name="Cho W.K."/>
            <person name="Kim J.Y."/>
            <person name="Xu Y."/>
            <person name="Heller-Uszynska K."/>
            <person name="Miao H."/>
            <person name="Cheng Z."/>
            <person name="Zhang S."/>
            <person name="Wu J."/>
            <person name="Yang Y."/>
            <person name="Kang H."/>
            <person name="Li M."/>
            <person name="Liang H."/>
            <person name="Ren X."/>
            <person name="Shi Z."/>
            <person name="Wen M."/>
            <person name="Jian M."/>
            <person name="Yang H."/>
            <person name="Zhang G."/>
            <person name="Yang Z."/>
            <person name="Chen R."/>
            <person name="Liu S."/>
            <person name="Li J."/>
            <person name="Ma L."/>
            <person name="Liu H."/>
            <person name="Zhou Y."/>
            <person name="Zhao J."/>
            <person name="Fang X."/>
            <person name="Li G."/>
            <person name="Fang L."/>
            <person name="Li Y."/>
            <person name="Liu D."/>
            <person name="Zheng H."/>
            <person name="Zhang Y."/>
            <person name="Qin N."/>
            <person name="Li Z."/>
            <person name="Yang G."/>
            <person name="Yang S."/>
            <person name="Bolund L."/>
            <person name="Kristiansen K."/>
            <person name="Zheng H."/>
            <person name="Li S."/>
            <person name="Zhang X."/>
            <person name="Yang H."/>
            <person name="Wang J."/>
            <person name="Sun R."/>
            <person name="Zhang B."/>
            <person name="Jiang S."/>
            <person name="Wang J."/>
            <person name="Du Y."/>
            <person name="Li S."/>
        </authorList>
    </citation>
    <scope>NUCLEOTIDE SEQUENCE [LARGE SCALE GENOMIC DNA]</scope>
    <source>
        <strain evidence="3">cv. 9930</strain>
    </source>
</reference>
<protein>
    <submittedName>
        <fullName evidence="2">Uncharacterized protein</fullName>
    </submittedName>
</protein>
<dbReference type="STRING" id="3659.A0A0A0LTS9"/>
<reference evidence="2 3" key="2">
    <citation type="journal article" date="2009" name="PLoS ONE">
        <title>An integrated genetic and cytogenetic map of the cucumber genome.</title>
        <authorList>
            <person name="Ren Y."/>
            <person name="Zhang Z."/>
            <person name="Liu J."/>
            <person name="Staub J.E."/>
            <person name="Han Y."/>
            <person name="Cheng Z."/>
            <person name="Li X."/>
            <person name="Lu J."/>
            <person name="Miao H."/>
            <person name="Kang H."/>
            <person name="Xie B."/>
            <person name="Gu X."/>
            <person name="Wang X."/>
            <person name="Du Y."/>
            <person name="Jin W."/>
            <person name="Huang S."/>
        </authorList>
    </citation>
    <scope>NUCLEOTIDE SEQUENCE [LARGE SCALE GENOMIC DNA]</scope>
    <source>
        <strain evidence="3">cv. 9930</strain>
    </source>
</reference>
<name>A0A0A0LTS9_CUCSA</name>
<dbReference type="AlphaFoldDB" id="A0A0A0LTS9"/>
<gene>
    <name evidence="2" type="ORF">Csa_1G263965</name>
</gene>
<keyword evidence="1" id="KW-0472">Membrane</keyword>
<evidence type="ECO:0000256" key="1">
    <source>
        <dbReference type="SAM" id="Phobius"/>
    </source>
</evidence>